<dbReference type="Gene3D" id="1.10.1660.10">
    <property type="match status" value="1"/>
</dbReference>
<sequence>MLTIWDLADPCGNLRVRDVAAAAGVNRQTVYKWVDCGLLPCRRLPISRRLMFSAQDVERFLTELAPTCDRGKSV</sequence>
<reference evidence="2" key="1">
    <citation type="submission" date="2020-03" db="EMBL/GenBank/DDBJ databases">
        <title>The deep terrestrial virosphere.</title>
        <authorList>
            <person name="Holmfeldt K."/>
            <person name="Nilsson E."/>
            <person name="Simone D."/>
            <person name="Lopez-Fernandez M."/>
            <person name="Wu X."/>
            <person name="de Brujin I."/>
            <person name="Lundin D."/>
            <person name="Andersson A."/>
            <person name="Bertilsson S."/>
            <person name="Dopson M."/>
        </authorList>
    </citation>
    <scope>NUCLEOTIDE SEQUENCE</scope>
    <source>
        <strain evidence="2">MM415B00382</strain>
    </source>
</reference>
<evidence type="ECO:0000259" key="1">
    <source>
        <dbReference type="Pfam" id="PF12728"/>
    </source>
</evidence>
<feature type="domain" description="Helix-turn-helix" evidence="1">
    <location>
        <begin position="14"/>
        <end position="63"/>
    </location>
</feature>
<name>A0A6M3J9H5_9ZZZZ</name>
<dbReference type="InterPro" id="IPR041657">
    <property type="entry name" value="HTH_17"/>
</dbReference>
<evidence type="ECO:0000313" key="2">
    <source>
        <dbReference type="EMBL" id="QJA65682.1"/>
    </source>
</evidence>
<dbReference type="AlphaFoldDB" id="A0A6M3J9H5"/>
<organism evidence="2">
    <name type="scientific">viral metagenome</name>
    <dbReference type="NCBI Taxonomy" id="1070528"/>
    <lineage>
        <taxon>unclassified sequences</taxon>
        <taxon>metagenomes</taxon>
        <taxon>organismal metagenomes</taxon>
    </lineage>
</organism>
<dbReference type="EMBL" id="MT141542">
    <property type="protein sequence ID" value="QJA65682.1"/>
    <property type="molecule type" value="Genomic_DNA"/>
</dbReference>
<dbReference type="InterPro" id="IPR009061">
    <property type="entry name" value="DNA-bd_dom_put_sf"/>
</dbReference>
<dbReference type="SUPFAM" id="SSF46955">
    <property type="entry name" value="Putative DNA-binding domain"/>
    <property type="match status" value="1"/>
</dbReference>
<accession>A0A6M3J9H5</accession>
<dbReference type="Pfam" id="PF12728">
    <property type="entry name" value="HTH_17"/>
    <property type="match status" value="1"/>
</dbReference>
<protein>
    <submittedName>
        <fullName evidence="2">Putative DNA binding, helix-turn-helix domain containing protein</fullName>
    </submittedName>
</protein>
<gene>
    <name evidence="2" type="ORF">MM415B00382_0072</name>
</gene>
<proteinExistence type="predicted"/>